<evidence type="ECO:0000259" key="7">
    <source>
        <dbReference type="Pfam" id="PF20684"/>
    </source>
</evidence>
<evidence type="ECO:0000313" key="8">
    <source>
        <dbReference type="EMBL" id="GAB1319829.1"/>
    </source>
</evidence>
<feature type="transmembrane region" description="Helical" evidence="6">
    <location>
        <begin position="95"/>
        <end position="117"/>
    </location>
</feature>
<comment type="similarity">
    <text evidence="5">Belongs to the SAT4 family.</text>
</comment>
<dbReference type="InterPro" id="IPR052337">
    <property type="entry name" value="SAT4-like"/>
</dbReference>
<evidence type="ECO:0000256" key="6">
    <source>
        <dbReference type="SAM" id="Phobius"/>
    </source>
</evidence>
<organism evidence="8 9">
    <name type="scientific">Madurella fahalii</name>
    <dbReference type="NCBI Taxonomy" id="1157608"/>
    <lineage>
        <taxon>Eukaryota</taxon>
        <taxon>Fungi</taxon>
        <taxon>Dikarya</taxon>
        <taxon>Ascomycota</taxon>
        <taxon>Pezizomycotina</taxon>
        <taxon>Sordariomycetes</taxon>
        <taxon>Sordariomycetidae</taxon>
        <taxon>Sordariales</taxon>
        <taxon>Sordariales incertae sedis</taxon>
        <taxon>Madurella</taxon>
    </lineage>
</organism>
<dbReference type="InterPro" id="IPR049326">
    <property type="entry name" value="Rhodopsin_dom_fungi"/>
</dbReference>
<gene>
    <name evidence="8" type="ORF">MFIFM68171_10039</name>
</gene>
<comment type="subcellular location">
    <subcellularLocation>
        <location evidence="1">Membrane</location>
        <topology evidence="1">Multi-pass membrane protein</topology>
    </subcellularLocation>
</comment>
<sequence>MGGEGREQKDLSVGYRTLAVVVPLYGLALIVYFVRIWTRIRPKYRLNAADHTITVAFLAETISIILSIVAVSWGFGRPPSQLSTTENEIIGCTTFIVFVIALWASAFARISISCLLLQITQDRVWRHLLWFSVAFQGVALAACDICQLAQCRPIRALWAPVPDKVCVPTDQILIVAWVFSGISIVSDIICAVFPILLIWRLSRSPVEKALISVLMGLGLLAAFAGVFKVLVLRSFNPMSENVVGDMMPAYMWIRIEEILLIIAACAPFLKSPVESLLHRHLGLPLIGAPAIRDGNTASWNTKLGP</sequence>
<feature type="transmembrane region" description="Helical" evidence="6">
    <location>
        <begin position="172"/>
        <end position="197"/>
    </location>
</feature>
<keyword evidence="2 6" id="KW-0812">Transmembrane</keyword>
<evidence type="ECO:0000256" key="4">
    <source>
        <dbReference type="ARBA" id="ARBA00023136"/>
    </source>
</evidence>
<feature type="transmembrane region" description="Helical" evidence="6">
    <location>
        <begin position="13"/>
        <end position="34"/>
    </location>
</feature>
<evidence type="ECO:0000256" key="1">
    <source>
        <dbReference type="ARBA" id="ARBA00004141"/>
    </source>
</evidence>
<proteinExistence type="inferred from homology"/>
<evidence type="ECO:0000313" key="9">
    <source>
        <dbReference type="Proteomes" id="UP001628179"/>
    </source>
</evidence>
<keyword evidence="3 6" id="KW-1133">Transmembrane helix</keyword>
<feature type="transmembrane region" description="Helical" evidence="6">
    <location>
        <begin position="55"/>
        <end position="75"/>
    </location>
</feature>
<dbReference type="Pfam" id="PF20684">
    <property type="entry name" value="Fung_rhodopsin"/>
    <property type="match status" value="1"/>
</dbReference>
<protein>
    <recommendedName>
        <fullName evidence="7">Rhodopsin domain-containing protein</fullName>
    </recommendedName>
</protein>
<feature type="transmembrane region" description="Helical" evidence="6">
    <location>
        <begin position="209"/>
        <end position="231"/>
    </location>
</feature>
<keyword evidence="9" id="KW-1185">Reference proteome</keyword>
<evidence type="ECO:0000256" key="3">
    <source>
        <dbReference type="ARBA" id="ARBA00022989"/>
    </source>
</evidence>
<dbReference type="PANTHER" id="PTHR33048">
    <property type="entry name" value="PTH11-LIKE INTEGRAL MEMBRANE PROTEIN (AFU_ORTHOLOGUE AFUA_5G11245)"/>
    <property type="match status" value="1"/>
</dbReference>
<evidence type="ECO:0000256" key="2">
    <source>
        <dbReference type="ARBA" id="ARBA00022692"/>
    </source>
</evidence>
<name>A0ABQ0GQ05_9PEZI</name>
<feature type="domain" description="Rhodopsin" evidence="7">
    <location>
        <begin position="34"/>
        <end position="274"/>
    </location>
</feature>
<dbReference type="GeneID" id="98180781"/>
<comment type="caution">
    <text evidence="8">The sequence shown here is derived from an EMBL/GenBank/DDBJ whole genome shotgun (WGS) entry which is preliminary data.</text>
</comment>
<dbReference type="PANTHER" id="PTHR33048:SF129">
    <property type="entry name" value="INTEGRAL MEMBRANE PROTEIN-RELATED"/>
    <property type="match status" value="1"/>
</dbReference>
<dbReference type="EMBL" id="BAAFSV010000006">
    <property type="protein sequence ID" value="GAB1319829.1"/>
    <property type="molecule type" value="Genomic_DNA"/>
</dbReference>
<accession>A0ABQ0GQ05</accession>
<reference evidence="8 9" key="1">
    <citation type="submission" date="2024-09" db="EMBL/GenBank/DDBJ databases">
        <title>Itraconazole resistance in Madurella fahalii resulting from another homologue of gene encoding cytochrome P450 14-alpha sterol demethylase (CYP51).</title>
        <authorList>
            <person name="Yoshioka I."/>
            <person name="Fahal A.H."/>
            <person name="Kaneko S."/>
            <person name="Yaguchi T."/>
        </authorList>
    </citation>
    <scope>NUCLEOTIDE SEQUENCE [LARGE SCALE GENOMIC DNA]</scope>
    <source>
        <strain evidence="8 9">IFM 68171</strain>
    </source>
</reference>
<evidence type="ECO:0000256" key="5">
    <source>
        <dbReference type="ARBA" id="ARBA00038359"/>
    </source>
</evidence>
<keyword evidence="4 6" id="KW-0472">Membrane</keyword>
<dbReference type="RefSeq" id="XP_070921559.1">
    <property type="nucleotide sequence ID" value="XM_071065458.1"/>
</dbReference>
<dbReference type="Proteomes" id="UP001628179">
    <property type="component" value="Unassembled WGS sequence"/>
</dbReference>